<dbReference type="Proteomes" id="UP000078561">
    <property type="component" value="Unassembled WGS sequence"/>
</dbReference>
<accession>A0A168PNJ0</accession>
<evidence type="ECO:0000313" key="3">
    <source>
        <dbReference type="Proteomes" id="UP000078561"/>
    </source>
</evidence>
<dbReference type="AlphaFoldDB" id="A0A168PNJ0"/>
<evidence type="ECO:0000256" key="1">
    <source>
        <dbReference type="SAM" id="SignalP"/>
    </source>
</evidence>
<dbReference type="OrthoDB" id="2387215at2759"/>
<dbReference type="InParanoid" id="A0A168PNJ0"/>
<proteinExistence type="predicted"/>
<keyword evidence="1" id="KW-0732">Signal</keyword>
<name>A0A168PNJ0_ABSGL</name>
<sequence>MKLHWFALFLIHVCFVAAGLVLHEEWKIGNTHSITWDQSAYTDADTVNIFIEEDRSFSLGHTQALDGKLEFIVPTQLEKFIGEQVHVTAVFRRNFHLFNVESAAVRITT</sequence>
<evidence type="ECO:0000313" key="2">
    <source>
        <dbReference type="EMBL" id="SAM02687.1"/>
    </source>
</evidence>
<gene>
    <name evidence="2" type="primary">ABSGL_08503.1 scaffold 10403</name>
</gene>
<organism evidence="2">
    <name type="scientific">Absidia glauca</name>
    <name type="common">Pin mould</name>
    <dbReference type="NCBI Taxonomy" id="4829"/>
    <lineage>
        <taxon>Eukaryota</taxon>
        <taxon>Fungi</taxon>
        <taxon>Fungi incertae sedis</taxon>
        <taxon>Mucoromycota</taxon>
        <taxon>Mucoromycotina</taxon>
        <taxon>Mucoromycetes</taxon>
        <taxon>Mucorales</taxon>
        <taxon>Cunninghamellaceae</taxon>
        <taxon>Absidia</taxon>
    </lineage>
</organism>
<reference evidence="2" key="1">
    <citation type="submission" date="2016-04" db="EMBL/GenBank/DDBJ databases">
        <authorList>
            <person name="Evans L.H."/>
            <person name="Alamgir A."/>
            <person name="Owens N."/>
            <person name="Weber N.D."/>
            <person name="Virtaneva K."/>
            <person name="Barbian K."/>
            <person name="Babar A."/>
            <person name="Rosenke K."/>
        </authorList>
    </citation>
    <scope>NUCLEOTIDE SEQUENCE [LARGE SCALE GENOMIC DNA]</scope>
    <source>
        <strain evidence="2">CBS 101.48</strain>
    </source>
</reference>
<dbReference type="EMBL" id="LT554008">
    <property type="protein sequence ID" value="SAM02687.1"/>
    <property type="molecule type" value="Genomic_DNA"/>
</dbReference>
<feature type="chain" id="PRO_5007899652" evidence="1">
    <location>
        <begin position="19"/>
        <end position="109"/>
    </location>
</feature>
<protein>
    <submittedName>
        <fullName evidence="2">Uncharacterized protein</fullName>
    </submittedName>
</protein>
<keyword evidence="3" id="KW-1185">Reference proteome</keyword>
<feature type="signal peptide" evidence="1">
    <location>
        <begin position="1"/>
        <end position="18"/>
    </location>
</feature>